<dbReference type="AlphaFoldDB" id="A0A017RT38"/>
<dbReference type="OrthoDB" id="9803618at2"/>
<dbReference type="InterPro" id="IPR036059">
    <property type="entry name" value="TldD/PmbA_sf"/>
</dbReference>
<evidence type="ECO:0000313" key="2">
    <source>
        <dbReference type="EMBL" id="EYE87837.1"/>
    </source>
</evidence>
<dbReference type="GO" id="GO:0006508">
    <property type="term" value="P:proteolysis"/>
    <property type="evidence" value="ECO:0007669"/>
    <property type="project" value="InterPro"/>
</dbReference>
<comment type="caution">
    <text evidence="2">The sequence shown here is derived from an EMBL/GenBank/DDBJ whole genome shotgun (WGS) entry which is preliminary data.</text>
</comment>
<evidence type="ECO:0000259" key="1">
    <source>
        <dbReference type="Pfam" id="PF19289"/>
    </source>
</evidence>
<organism evidence="2 3">
    <name type="scientific">Fervidicella metallireducens AeB</name>
    <dbReference type="NCBI Taxonomy" id="1403537"/>
    <lineage>
        <taxon>Bacteria</taxon>
        <taxon>Bacillati</taxon>
        <taxon>Bacillota</taxon>
        <taxon>Clostridia</taxon>
        <taxon>Eubacteriales</taxon>
        <taxon>Clostridiaceae</taxon>
        <taxon>Fervidicella</taxon>
    </lineage>
</organism>
<dbReference type="PANTHER" id="PTHR43421:SF1">
    <property type="entry name" value="METALLOPROTEASE PMBA"/>
    <property type="match status" value="1"/>
</dbReference>
<feature type="domain" description="Metalloprotease TldD/E C-terminal" evidence="1">
    <location>
        <begin position="9"/>
        <end position="106"/>
    </location>
</feature>
<dbReference type="PANTHER" id="PTHR43421">
    <property type="entry name" value="METALLOPROTEASE PMBA"/>
    <property type="match status" value="1"/>
</dbReference>
<dbReference type="STRING" id="1403537.Q428_11020"/>
<keyword evidence="3" id="KW-1185">Reference proteome</keyword>
<sequence length="107" mass="11504">MLISGLNVPDDDLIKGIERGIYVDSVMGAHTGNMVAGECSLNISCGYLIENGRFTGKVMDAMVAGNIYETFKNISAMGTRLEPMDAIFYSIGYSPAVLFKEISVVGK</sequence>
<evidence type="ECO:0000313" key="3">
    <source>
        <dbReference type="Proteomes" id="UP000019681"/>
    </source>
</evidence>
<gene>
    <name evidence="2" type="ORF">Q428_11020</name>
</gene>
<accession>A0A017RT38</accession>
<dbReference type="GO" id="GO:0005829">
    <property type="term" value="C:cytosol"/>
    <property type="evidence" value="ECO:0007669"/>
    <property type="project" value="TreeGrafter"/>
</dbReference>
<dbReference type="Pfam" id="PF19289">
    <property type="entry name" value="PmbA_TldD_3rd"/>
    <property type="match status" value="1"/>
</dbReference>
<protein>
    <recommendedName>
        <fullName evidence="1">Metalloprotease TldD/E C-terminal domain-containing protein</fullName>
    </recommendedName>
</protein>
<reference evidence="2 3" key="1">
    <citation type="journal article" date="2014" name="Genome Announc.">
        <title>Draft Genome Sequence of Fervidicella metallireducens Strain AeBT, an Iron-Reducing Thermoanaerobe from the Great Artesian Basin.</title>
        <authorList>
            <person name="Patel B.K."/>
        </authorList>
    </citation>
    <scope>NUCLEOTIDE SEQUENCE [LARGE SCALE GENOMIC DNA]</scope>
    <source>
        <strain evidence="2 3">AeB</strain>
    </source>
</reference>
<proteinExistence type="predicted"/>
<dbReference type="Proteomes" id="UP000019681">
    <property type="component" value="Unassembled WGS sequence"/>
</dbReference>
<dbReference type="GO" id="GO:0008237">
    <property type="term" value="F:metallopeptidase activity"/>
    <property type="evidence" value="ECO:0007669"/>
    <property type="project" value="InterPro"/>
</dbReference>
<dbReference type="SUPFAM" id="SSF111283">
    <property type="entry name" value="Putative modulator of DNA gyrase, PmbA/TldD"/>
    <property type="match status" value="1"/>
</dbReference>
<name>A0A017RT38_9CLOT</name>
<dbReference type="InterPro" id="IPR045569">
    <property type="entry name" value="Metalloprtase-TldD/E_C"/>
</dbReference>
<dbReference type="InterPro" id="IPR047657">
    <property type="entry name" value="PmbA"/>
</dbReference>
<dbReference type="EMBL" id="AZQP01000036">
    <property type="protein sequence ID" value="EYE87837.1"/>
    <property type="molecule type" value="Genomic_DNA"/>
</dbReference>